<reference evidence="1 2" key="1">
    <citation type="submission" date="2017-07" db="EMBL/GenBank/DDBJ databases">
        <title>Tamlnaduibacter salinus (Mi-7) genome sequencing.</title>
        <authorList>
            <person name="Verma A."/>
            <person name="Krishnamurthi S."/>
        </authorList>
    </citation>
    <scope>NUCLEOTIDE SEQUENCE [LARGE SCALE GENOMIC DNA]</scope>
    <source>
        <strain evidence="1 2">Mi-7</strain>
    </source>
</reference>
<keyword evidence="2" id="KW-1185">Reference proteome</keyword>
<proteinExistence type="predicted"/>
<evidence type="ECO:0008006" key="3">
    <source>
        <dbReference type="Google" id="ProtNLM"/>
    </source>
</evidence>
<dbReference type="AlphaFoldDB" id="A0A2A2I697"/>
<comment type="caution">
    <text evidence="1">The sequence shown here is derived from an EMBL/GenBank/DDBJ whole genome shotgun (WGS) entry which is preliminary data.</text>
</comment>
<dbReference type="Pfam" id="PF11231">
    <property type="entry name" value="DUF3034"/>
    <property type="match status" value="1"/>
</dbReference>
<accession>A0A2A2I697</accession>
<dbReference type="Proteomes" id="UP000218332">
    <property type="component" value="Unassembled WGS sequence"/>
</dbReference>
<dbReference type="RefSeq" id="WP_095610102.1">
    <property type="nucleotide sequence ID" value="NZ_NMPM01000013.1"/>
</dbReference>
<gene>
    <name evidence="1" type="ORF">CF392_03630</name>
</gene>
<evidence type="ECO:0000313" key="1">
    <source>
        <dbReference type="EMBL" id="PAV26908.1"/>
    </source>
</evidence>
<evidence type="ECO:0000313" key="2">
    <source>
        <dbReference type="Proteomes" id="UP000218332"/>
    </source>
</evidence>
<organism evidence="1 2">
    <name type="scientific">Tamilnaduibacter salinus</name>
    <dbReference type="NCBI Taxonomy" id="1484056"/>
    <lineage>
        <taxon>Bacteria</taxon>
        <taxon>Pseudomonadati</taxon>
        <taxon>Pseudomonadota</taxon>
        <taxon>Gammaproteobacteria</taxon>
        <taxon>Pseudomonadales</taxon>
        <taxon>Marinobacteraceae</taxon>
        <taxon>Tamilnaduibacter</taxon>
    </lineage>
</organism>
<protein>
    <recommendedName>
        <fullName evidence="3">DUF3034 family protein</fullName>
    </recommendedName>
</protein>
<name>A0A2A2I697_9GAMM</name>
<dbReference type="InterPro" id="IPR021393">
    <property type="entry name" value="DUF3034"/>
</dbReference>
<dbReference type="EMBL" id="NMPM01000013">
    <property type="protein sequence ID" value="PAV26908.1"/>
    <property type="molecule type" value="Genomic_DNA"/>
</dbReference>
<sequence>MTHVRSLASLLVLTLMPGLTVADVGSRLWATGGVTTIEGSAGGGLVPMAVLSGYASDTEWGGTASLSRLTTDGYSFHGAGATVSAFNRVELSVARQTLDLDTLGASLRQDELAQTVYGLKVRAFGDLIYDPLGQWSVGIQHKRNTTEAIPNAIGSRDNTGTDVYISGSRLFLAAIGGRNLLINGTLRATRANQTGLLGFGGDRNDDHELMAELSAGLLLNRHWLVGMEYRQKPDNLSFAREQDARDLFVAWFPHRRVSVTAAWVQLGDIAGLSDQQGPFAAIEASF</sequence>